<reference evidence="3" key="1">
    <citation type="journal article" date="2019" name="Int. J. Syst. Evol. Microbiol.">
        <title>The Global Catalogue of Microorganisms (GCM) 10K type strain sequencing project: providing services to taxonomists for standard genome sequencing and annotation.</title>
        <authorList>
            <consortium name="The Broad Institute Genomics Platform"/>
            <consortium name="The Broad Institute Genome Sequencing Center for Infectious Disease"/>
            <person name="Wu L."/>
            <person name="Ma J."/>
        </authorList>
    </citation>
    <scope>NUCLEOTIDE SEQUENCE [LARGE SCALE GENOMIC DNA]</scope>
    <source>
        <strain evidence="3">CGMCC 1.10188</strain>
    </source>
</reference>
<comment type="caution">
    <text evidence="2">The sequence shown here is derived from an EMBL/GenBank/DDBJ whole genome shotgun (WGS) entry which is preliminary data.</text>
</comment>
<gene>
    <name evidence="2" type="ORF">GCM10011505_27330</name>
</gene>
<accession>A0ABQ1IK67</accession>
<feature type="signal peptide" evidence="1">
    <location>
        <begin position="1"/>
        <end position="18"/>
    </location>
</feature>
<keyword evidence="1" id="KW-0732">Signal</keyword>
<protein>
    <recommendedName>
        <fullName evidence="4">C-type lysozyme inhibitor domain-containing protein</fullName>
    </recommendedName>
</protein>
<keyword evidence="3" id="KW-1185">Reference proteome</keyword>
<evidence type="ECO:0000313" key="3">
    <source>
        <dbReference type="Proteomes" id="UP000603352"/>
    </source>
</evidence>
<sequence length="109" mass="11602">MRRTAPLALSSLLLIALAACGTERYDTSNVAPRAGPWSASYSCADGGTLKVRFESDHVVIRTGDGEQLILPLQTSDSVRLYATNRHSLQQSGDQAIWAVGSGRPVACKA</sequence>
<organism evidence="2 3">
    <name type="scientific">Tistrella bauzanensis</name>
    <dbReference type="NCBI Taxonomy" id="657419"/>
    <lineage>
        <taxon>Bacteria</taxon>
        <taxon>Pseudomonadati</taxon>
        <taxon>Pseudomonadota</taxon>
        <taxon>Alphaproteobacteria</taxon>
        <taxon>Geminicoccales</taxon>
        <taxon>Geminicoccaceae</taxon>
        <taxon>Tistrella</taxon>
    </lineage>
</organism>
<dbReference type="Gene3D" id="2.40.128.200">
    <property type="match status" value="1"/>
</dbReference>
<evidence type="ECO:0000313" key="2">
    <source>
        <dbReference type="EMBL" id="GGB44584.1"/>
    </source>
</evidence>
<evidence type="ECO:0000256" key="1">
    <source>
        <dbReference type="SAM" id="SignalP"/>
    </source>
</evidence>
<name>A0ABQ1IK67_9PROT</name>
<feature type="chain" id="PRO_5045983073" description="C-type lysozyme inhibitor domain-containing protein" evidence="1">
    <location>
        <begin position="19"/>
        <end position="109"/>
    </location>
</feature>
<dbReference type="SUPFAM" id="SSF141488">
    <property type="entry name" value="YdhA-like"/>
    <property type="match status" value="1"/>
</dbReference>
<evidence type="ECO:0008006" key="4">
    <source>
        <dbReference type="Google" id="ProtNLM"/>
    </source>
</evidence>
<proteinExistence type="predicted"/>
<dbReference type="Proteomes" id="UP000603352">
    <property type="component" value="Unassembled WGS sequence"/>
</dbReference>
<dbReference type="EMBL" id="BMDZ01000031">
    <property type="protein sequence ID" value="GGB44584.1"/>
    <property type="molecule type" value="Genomic_DNA"/>
</dbReference>
<dbReference type="PROSITE" id="PS51257">
    <property type="entry name" value="PROKAR_LIPOPROTEIN"/>
    <property type="match status" value="1"/>
</dbReference>
<dbReference type="InterPro" id="IPR036328">
    <property type="entry name" value="MliC_sf"/>
</dbReference>